<dbReference type="SUPFAM" id="SSF52374">
    <property type="entry name" value="Nucleotidylyl transferase"/>
    <property type="match status" value="1"/>
</dbReference>
<feature type="region of interest" description="Disordered" evidence="8">
    <location>
        <begin position="1"/>
        <end position="21"/>
    </location>
</feature>
<organism evidence="10 11">
    <name type="scientific">Microlunatus endophyticus</name>
    <dbReference type="NCBI Taxonomy" id="1716077"/>
    <lineage>
        <taxon>Bacteria</taxon>
        <taxon>Bacillati</taxon>
        <taxon>Actinomycetota</taxon>
        <taxon>Actinomycetes</taxon>
        <taxon>Propionibacteriales</taxon>
        <taxon>Propionibacteriaceae</taxon>
        <taxon>Microlunatus</taxon>
    </lineage>
</organism>
<dbReference type="InterPro" id="IPR014729">
    <property type="entry name" value="Rossmann-like_a/b/a_fold"/>
</dbReference>
<feature type="domain" description="Glutamyl/glutaminyl-tRNA synthetase class Ib catalytic" evidence="9">
    <location>
        <begin position="14"/>
        <end position="265"/>
    </location>
</feature>
<dbReference type="NCBIfam" id="NF004315">
    <property type="entry name" value="PRK05710.1-4"/>
    <property type="match status" value="1"/>
</dbReference>
<evidence type="ECO:0000256" key="4">
    <source>
        <dbReference type="ARBA" id="ARBA00022833"/>
    </source>
</evidence>
<evidence type="ECO:0000313" key="11">
    <source>
        <dbReference type="Proteomes" id="UP000613840"/>
    </source>
</evidence>
<keyword evidence="4" id="KW-0862">Zinc</keyword>
<dbReference type="InterPro" id="IPR001412">
    <property type="entry name" value="aa-tRNA-synth_I_CS"/>
</dbReference>
<dbReference type="InterPro" id="IPR049940">
    <property type="entry name" value="GluQ/Sye"/>
</dbReference>
<gene>
    <name evidence="10" type="ORF">GCM10011575_05080</name>
</gene>
<protein>
    <submittedName>
        <fullName evidence="10">Glutamyl-Q tRNA(Asp) synthetase</fullName>
    </submittedName>
</protein>
<reference evidence="10" key="2">
    <citation type="submission" date="2020-09" db="EMBL/GenBank/DDBJ databases">
        <authorList>
            <person name="Sun Q."/>
            <person name="Zhou Y."/>
        </authorList>
    </citation>
    <scope>NUCLEOTIDE SEQUENCE</scope>
    <source>
        <strain evidence="10">CGMCC 4.7306</strain>
    </source>
</reference>
<keyword evidence="1 7" id="KW-0436">Ligase</keyword>
<dbReference type="PANTHER" id="PTHR43311:SF1">
    <property type="entry name" value="GLUTAMYL-Q TRNA(ASP) SYNTHETASE"/>
    <property type="match status" value="1"/>
</dbReference>
<dbReference type="Proteomes" id="UP000613840">
    <property type="component" value="Unassembled WGS sequence"/>
</dbReference>
<evidence type="ECO:0000256" key="5">
    <source>
        <dbReference type="ARBA" id="ARBA00022840"/>
    </source>
</evidence>
<keyword evidence="11" id="KW-1185">Reference proteome</keyword>
<evidence type="ECO:0000256" key="6">
    <source>
        <dbReference type="ARBA" id="ARBA00023146"/>
    </source>
</evidence>
<evidence type="ECO:0000256" key="1">
    <source>
        <dbReference type="ARBA" id="ARBA00022598"/>
    </source>
</evidence>
<dbReference type="InterPro" id="IPR020058">
    <property type="entry name" value="Glu/Gln-tRNA-synth_Ib_cat-dom"/>
</dbReference>
<dbReference type="GO" id="GO:0006424">
    <property type="term" value="P:glutamyl-tRNA aminoacylation"/>
    <property type="evidence" value="ECO:0007669"/>
    <property type="project" value="TreeGrafter"/>
</dbReference>
<dbReference type="GO" id="GO:0004818">
    <property type="term" value="F:glutamate-tRNA ligase activity"/>
    <property type="evidence" value="ECO:0007669"/>
    <property type="project" value="TreeGrafter"/>
</dbReference>
<dbReference type="EMBL" id="BMMZ01000001">
    <property type="protein sequence ID" value="GGL49871.1"/>
    <property type="molecule type" value="Genomic_DNA"/>
</dbReference>
<dbReference type="PANTHER" id="PTHR43311">
    <property type="entry name" value="GLUTAMATE--TRNA LIGASE"/>
    <property type="match status" value="1"/>
</dbReference>
<evidence type="ECO:0000256" key="2">
    <source>
        <dbReference type="ARBA" id="ARBA00022723"/>
    </source>
</evidence>
<name>A0A917S113_9ACTN</name>
<reference evidence="10" key="1">
    <citation type="journal article" date="2014" name="Int. J. Syst. Evol. Microbiol.">
        <title>Complete genome sequence of Corynebacterium casei LMG S-19264T (=DSM 44701T), isolated from a smear-ripened cheese.</title>
        <authorList>
            <consortium name="US DOE Joint Genome Institute (JGI-PGF)"/>
            <person name="Walter F."/>
            <person name="Albersmeier A."/>
            <person name="Kalinowski J."/>
            <person name="Ruckert C."/>
        </authorList>
    </citation>
    <scope>NUCLEOTIDE SEQUENCE</scope>
    <source>
        <strain evidence="10">CGMCC 4.7306</strain>
    </source>
</reference>
<evidence type="ECO:0000313" key="10">
    <source>
        <dbReference type="EMBL" id="GGL49871.1"/>
    </source>
</evidence>
<proteinExistence type="inferred from homology"/>
<keyword evidence="3 7" id="KW-0547">Nucleotide-binding</keyword>
<dbReference type="PRINTS" id="PR00987">
    <property type="entry name" value="TRNASYNTHGLU"/>
</dbReference>
<dbReference type="Gene3D" id="3.40.50.620">
    <property type="entry name" value="HUPs"/>
    <property type="match status" value="1"/>
</dbReference>
<comment type="caution">
    <text evidence="10">The sequence shown here is derived from an EMBL/GenBank/DDBJ whole genome shotgun (WGS) entry which is preliminary data.</text>
</comment>
<dbReference type="GO" id="GO:0005829">
    <property type="term" value="C:cytosol"/>
    <property type="evidence" value="ECO:0007669"/>
    <property type="project" value="TreeGrafter"/>
</dbReference>
<dbReference type="AlphaFoldDB" id="A0A917S113"/>
<dbReference type="Pfam" id="PF00749">
    <property type="entry name" value="tRNA-synt_1c"/>
    <property type="match status" value="1"/>
</dbReference>
<evidence type="ECO:0000259" key="9">
    <source>
        <dbReference type="Pfam" id="PF00749"/>
    </source>
</evidence>
<keyword evidence="7" id="KW-0648">Protein biosynthesis</keyword>
<dbReference type="InterPro" id="IPR000924">
    <property type="entry name" value="Glu/Gln-tRNA-synth"/>
</dbReference>
<evidence type="ECO:0000256" key="8">
    <source>
        <dbReference type="SAM" id="MobiDB-lite"/>
    </source>
</evidence>
<keyword evidence="2" id="KW-0479">Metal-binding</keyword>
<sequence length="321" mass="35071">MSQYREPVTAPERVRGRYAPSPTGDLHLGNLRTAVLAWLFAHHGDHRGDHRDVGPGELLYRIEDLDPSRVRPGTADRQRADLESLGLVFDPPLVIQSTRFEAYASALDSLREQTFECFCSRREIAESASAPHGTPRRYPGTCRNLSAAERAERRRSRPPAIRLRAEPEPVTVVDLMHGEITGRPDDIVLQRNDGSPAYNLAVVVDDAGSGINQVVRGDDLLDSAISHAYLARLLGQQPPTYAHVPLALNTAGQRLAKRDGAVTLADLAPYGIGAPQVLSLIAVSLGLATADEQVDLATLRDRFDPARLPRTPWVVTAPGRD</sequence>
<evidence type="ECO:0000256" key="7">
    <source>
        <dbReference type="RuleBase" id="RU363037"/>
    </source>
</evidence>
<keyword evidence="5 7" id="KW-0067">ATP-binding</keyword>
<comment type="similarity">
    <text evidence="7">Belongs to the class-I aminoacyl-tRNA synthetase family.</text>
</comment>
<keyword evidence="6 7" id="KW-0030">Aminoacyl-tRNA synthetase</keyword>
<accession>A0A917S113</accession>
<dbReference type="GO" id="GO:0005524">
    <property type="term" value="F:ATP binding"/>
    <property type="evidence" value="ECO:0007669"/>
    <property type="project" value="UniProtKB-KW"/>
</dbReference>
<feature type="region of interest" description="Disordered" evidence="8">
    <location>
        <begin position="126"/>
        <end position="160"/>
    </location>
</feature>
<dbReference type="PROSITE" id="PS00178">
    <property type="entry name" value="AA_TRNA_LIGASE_I"/>
    <property type="match status" value="1"/>
</dbReference>
<evidence type="ECO:0000256" key="3">
    <source>
        <dbReference type="ARBA" id="ARBA00022741"/>
    </source>
</evidence>